<dbReference type="NCBIfam" id="TIGR00305">
    <property type="entry name" value="putative toxin-antitoxin system toxin component, PIN family"/>
    <property type="match status" value="1"/>
</dbReference>
<evidence type="ECO:0000256" key="2">
    <source>
        <dbReference type="ARBA" id="ARBA00022723"/>
    </source>
</evidence>
<dbReference type="InterPro" id="IPR002850">
    <property type="entry name" value="PIN_toxin-like"/>
</dbReference>
<comment type="caution">
    <text evidence="6">The sequence shown here is derived from an EMBL/GenBank/DDBJ whole genome shotgun (WGS) entry which is preliminary data.</text>
</comment>
<name>A0A2M7TAL5_9ACTN</name>
<evidence type="ECO:0000259" key="5">
    <source>
        <dbReference type="Pfam" id="PF13470"/>
    </source>
</evidence>
<dbReference type="AlphaFoldDB" id="A0A2M7TAL5"/>
<accession>A0A2M7TAL5</accession>
<keyword evidence="4" id="KW-0460">Magnesium</keyword>
<dbReference type="InterPro" id="IPR002716">
    <property type="entry name" value="PIN_dom"/>
</dbReference>
<sequence length="50" mass="5510">MVADEPDNRVLECAVAAKANIIVTGDKHLLDLKAYESIRIVRAADLLYIV</sequence>
<dbReference type="EMBL" id="PFNG01000051">
    <property type="protein sequence ID" value="PIZ41592.1"/>
    <property type="molecule type" value="Genomic_DNA"/>
</dbReference>
<evidence type="ECO:0000256" key="3">
    <source>
        <dbReference type="ARBA" id="ARBA00022801"/>
    </source>
</evidence>
<dbReference type="GO" id="GO:0004518">
    <property type="term" value="F:nuclease activity"/>
    <property type="evidence" value="ECO:0007669"/>
    <property type="project" value="UniProtKB-KW"/>
</dbReference>
<dbReference type="GO" id="GO:0016787">
    <property type="term" value="F:hydrolase activity"/>
    <property type="evidence" value="ECO:0007669"/>
    <property type="project" value="UniProtKB-KW"/>
</dbReference>
<keyword evidence="2" id="KW-0479">Metal-binding</keyword>
<keyword evidence="1" id="KW-0540">Nuclease</keyword>
<feature type="domain" description="PIN" evidence="5">
    <location>
        <begin position="3"/>
        <end position="28"/>
    </location>
</feature>
<organism evidence="6 7">
    <name type="scientific">Candidatus Aquicultor secundus</name>
    <dbReference type="NCBI Taxonomy" id="1973895"/>
    <lineage>
        <taxon>Bacteria</taxon>
        <taxon>Bacillati</taxon>
        <taxon>Actinomycetota</taxon>
        <taxon>Candidatus Aquicultoria</taxon>
        <taxon>Candidatus Aquicultorales</taxon>
        <taxon>Candidatus Aquicultoraceae</taxon>
        <taxon>Candidatus Aquicultor</taxon>
    </lineage>
</organism>
<evidence type="ECO:0000313" key="7">
    <source>
        <dbReference type="Proteomes" id="UP000230956"/>
    </source>
</evidence>
<dbReference type="Proteomes" id="UP000230956">
    <property type="component" value="Unassembled WGS sequence"/>
</dbReference>
<evidence type="ECO:0000313" key="6">
    <source>
        <dbReference type="EMBL" id="PIZ41592.1"/>
    </source>
</evidence>
<gene>
    <name evidence="6" type="ORF">COY37_02125</name>
</gene>
<protein>
    <submittedName>
        <fullName evidence="6">Putative toxin-antitoxin system toxin component, PIN family</fullName>
    </submittedName>
</protein>
<evidence type="ECO:0000256" key="1">
    <source>
        <dbReference type="ARBA" id="ARBA00022722"/>
    </source>
</evidence>
<dbReference type="GO" id="GO:0046872">
    <property type="term" value="F:metal ion binding"/>
    <property type="evidence" value="ECO:0007669"/>
    <property type="project" value="UniProtKB-KW"/>
</dbReference>
<evidence type="ECO:0000256" key="4">
    <source>
        <dbReference type="ARBA" id="ARBA00022842"/>
    </source>
</evidence>
<keyword evidence="3" id="KW-0378">Hydrolase</keyword>
<proteinExistence type="predicted"/>
<dbReference type="Pfam" id="PF13470">
    <property type="entry name" value="PIN_3"/>
    <property type="match status" value="1"/>
</dbReference>
<reference evidence="7" key="1">
    <citation type="submission" date="2017-09" db="EMBL/GenBank/DDBJ databases">
        <title>Depth-based differentiation of microbial function through sediment-hosted aquifers and enrichment of novel symbionts in the deep terrestrial subsurface.</title>
        <authorList>
            <person name="Probst A.J."/>
            <person name="Ladd B."/>
            <person name="Jarett J.K."/>
            <person name="Geller-Mcgrath D.E."/>
            <person name="Sieber C.M.K."/>
            <person name="Emerson J.B."/>
            <person name="Anantharaman K."/>
            <person name="Thomas B.C."/>
            <person name="Malmstrom R."/>
            <person name="Stieglmeier M."/>
            <person name="Klingl A."/>
            <person name="Woyke T."/>
            <person name="Ryan C.M."/>
            <person name="Banfield J.F."/>
        </authorList>
    </citation>
    <scope>NUCLEOTIDE SEQUENCE [LARGE SCALE GENOMIC DNA]</scope>
</reference>